<reference evidence="2" key="2">
    <citation type="journal article" date="2015" name="Data Brief">
        <title>Shoot transcriptome of the giant reed, Arundo donax.</title>
        <authorList>
            <person name="Barrero R.A."/>
            <person name="Guerrero F.D."/>
            <person name="Moolhuijzen P."/>
            <person name="Goolsby J.A."/>
            <person name="Tidwell J."/>
            <person name="Bellgard S.E."/>
            <person name="Bellgard M.I."/>
        </authorList>
    </citation>
    <scope>NUCLEOTIDE SEQUENCE</scope>
    <source>
        <tissue evidence="2">Shoot tissue taken approximately 20 cm above the soil surface</tissue>
    </source>
</reference>
<sequence length="104" mass="10461">MTAAPPAPPTAADATAPSRAPPVREVGPALLPPFLPQGGVRVVGAAAAGAEEEEGGGVSGNGAAADPVCRAAVRHRPRDQHPVPHRPGVCWQQISSLSPTTPRL</sequence>
<accession>A0A0A9CN58</accession>
<reference evidence="2" key="1">
    <citation type="submission" date="2014-09" db="EMBL/GenBank/DDBJ databases">
        <authorList>
            <person name="Magalhaes I.L.F."/>
            <person name="Oliveira U."/>
            <person name="Santos F.R."/>
            <person name="Vidigal T.H.D.A."/>
            <person name="Brescovit A.D."/>
            <person name="Santos A.J."/>
        </authorList>
    </citation>
    <scope>NUCLEOTIDE SEQUENCE</scope>
    <source>
        <tissue evidence="2">Shoot tissue taken approximately 20 cm above the soil surface</tissue>
    </source>
</reference>
<proteinExistence type="predicted"/>
<dbReference type="AlphaFoldDB" id="A0A0A9CN58"/>
<evidence type="ECO:0000313" key="2">
    <source>
        <dbReference type="EMBL" id="JAD75883.1"/>
    </source>
</evidence>
<protein>
    <submittedName>
        <fullName evidence="2">Uncharacterized protein</fullName>
    </submittedName>
</protein>
<feature type="region of interest" description="Disordered" evidence="1">
    <location>
        <begin position="1"/>
        <end position="35"/>
    </location>
</feature>
<evidence type="ECO:0000256" key="1">
    <source>
        <dbReference type="SAM" id="MobiDB-lite"/>
    </source>
</evidence>
<dbReference type="EMBL" id="GBRH01222012">
    <property type="protein sequence ID" value="JAD75883.1"/>
    <property type="molecule type" value="Transcribed_RNA"/>
</dbReference>
<organism evidence="2">
    <name type="scientific">Arundo donax</name>
    <name type="common">Giant reed</name>
    <name type="synonym">Donax arundinaceus</name>
    <dbReference type="NCBI Taxonomy" id="35708"/>
    <lineage>
        <taxon>Eukaryota</taxon>
        <taxon>Viridiplantae</taxon>
        <taxon>Streptophyta</taxon>
        <taxon>Embryophyta</taxon>
        <taxon>Tracheophyta</taxon>
        <taxon>Spermatophyta</taxon>
        <taxon>Magnoliopsida</taxon>
        <taxon>Liliopsida</taxon>
        <taxon>Poales</taxon>
        <taxon>Poaceae</taxon>
        <taxon>PACMAD clade</taxon>
        <taxon>Arundinoideae</taxon>
        <taxon>Arundineae</taxon>
        <taxon>Arundo</taxon>
    </lineage>
</organism>
<name>A0A0A9CN58_ARUDO</name>